<dbReference type="Pfam" id="PF00884">
    <property type="entry name" value="Sulfatase"/>
    <property type="match status" value="1"/>
</dbReference>
<dbReference type="InParanoid" id="A0A517S9D0"/>
<evidence type="ECO:0000256" key="3">
    <source>
        <dbReference type="ARBA" id="ARBA00022723"/>
    </source>
</evidence>
<evidence type="ECO:0000256" key="2">
    <source>
        <dbReference type="ARBA" id="ARBA00008779"/>
    </source>
</evidence>
<dbReference type="RefSeq" id="WP_197453817.1">
    <property type="nucleotide sequence ID" value="NZ_CP036271.1"/>
</dbReference>
<dbReference type="InterPro" id="IPR035874">
    <property type="entry name" value="IDS"/>
</dbReference>
<keyword evidence="5 8" id="KW-0378">Hydrolase</keyword>
<comment type="similarity">
    <text evidence="2">Belongs to the sulfatase family.</text>
</comment>
<comment type="cofactor">
    <cofactor evidence="1">
        <name>Ca(2+)</name>
        <dbReference type="ChEBI" id="CHEBI:29108"/>
    </cofactor>
</comment>
<dbReference type="GO" id="GO:0004423">
    <property type="term" value="F:iduronate-2-sulfatase activity"/>
    <property type="evidence" value="ECO:0007669"/>
    <property type="project" value="InterPro"/>
</dbReference>
<evidence type="ECO:0000259" key="7">
    <source>
        <dbReference type="Pfam" id="PF00884"/>
    </source>
</evidence>
<dbReference type="GO" id="GO:0046872">
    <property type="term" value="F:metal ion binding"/>
    <property type="evidence" value="ECO:0007669"/>
    <property type="project" value="UniProtKB-KW"/>
</dbReference>
<dbReference type="AlphaFoldDB" id="A0A517S9D0"/>
<dbReference type="GO" id="GO:0047753">
    <property type="term" value="F:choline-sulfatase activity"/>
    <property type="evidence" value="ECO:0007669"/>
    <property type="project" value="UniProtKB-EC"/>
</dbReference>
<dbReference type="EMBL" id="CP036271">
    <property type="protein sequence ID" value="QDT52734.1"/>
    <property type="molecule type" value="Genomic_DNA"/>
</dbReference>
<dbReference type="KEGG" id="ccos:Pan44_07460"/>
<keyword evidence="9" id="KW-1185">Reference proteome</keyword>
<protein>
    <submittedName>
        <fullName evidence="8">Choline-sulfatase</fullName>
        <ecNumber evidence="8">3.1.6.6</ecNumber>
    </submittedName>
</protein>
<dbReference type="PANTHER" id="PTHR45953">
    <property type="entry name" value="IDURONATE 2-SULFATASE"/>
    <property type="match status" value="1"/>
</dbReference>
<dbReference type="SUPFAM" id="SSF53649">
    <property type="entry name" value="Alkaline phosphatase-like"/>
    <property type="match status" value="1"/>
</dbReference>
<dbReference type="InterPro" id="IPR000917">
    <property type="entry name" value="Sulfatase_N"/>
</dbReference>
<dbReference type="EC" id="3.1.6.6" evidence="8"/>
<evidence type="ECO:0000313" key="8">
    <source>
        <dbReference type="EMBL" id="QDT52734.1"/>
    </source>
</evidence>
<feature type="domain" description="Sulfatase N-terminal" evidence="7">
    <location>
        <begin position="18"/>
        <end position="360"/>
    </location>
</feature>
<organism evidence="8 9">
    <name type="scientific">Caulifigura coniformis</name>
    <dbReference type="NCBI Taxonomy" id="2527983"/>
    <lineage>
        <taxon>Bacteria</taxon>
        <taxon>Pseudomonadati</taxon>
        <taxon>Planctomycetota</taxon>
        <taxon>Planctomycetia</taxon>
        <taxon>Planctomycetales</taxon>
        <taxon>Planctomycetaceae</taxon>
        <taxon>Caulifigura</taxon>
    </lineage>
</organism>
<dbReference type="CDD" id="cd16030">
    <property type="entry name" value="iduronate-2-sulfatase"/>
    <property type="match status" value="1"/>
</dbReference>
<dbReference type="PANTHER" id="PTHR45953:SF1">
    <property type="entry name" value="IDURONATE 2-SULFATASE"/>
    <property type="match status" value="1"/>
</dbReference>
<keyword evidence="3" id="KW-0479">Metal-binding</keyword>
<gene>
    <name evidence="8" type="primary">betC_4</name>
    <name evidence="8" type="ORF">Pan44_07460</name>
</gene>
<evidence type="ECO:0000256" key="4">
    <source>
        <dbReference type="ARBA" id="ARBA00022729"/>
    </source>
</evidence>
<dbReference type="FunCoup" id="A0A517S9D0">
    <property type="interactions" value="196"/>
</dbReference>
<evidence type="ECO:0000256" key="1">
    <source>
        <dbReference type="ARBA" id="ARBA00001913"/>
    </source>
</evidence>
<name>A0A517S9D0_9PLAN</name>
<dbReference type="Gene3D" id="3.40.720.10">
    <property type="entry name" value="Alkaline Phosphatase, subunit A"/>
    <property type="match status" value="1"/>
</dbReference>
<evidence type="ECO:0000256" key="5">
    <source>
        <dbReference type="ARBA" id="ARBA00022801"/>
    </source>
</evidence>
<dbReference type="InterPro" id="IPR017850">
    <property type="entry name" value="Alkaline_phosphatase_core_sf"/>
</dbReference>
<dbReference type="GO" id="GO:0005737">
    <property type="term" value="C:cytoplasm"/>
    <property type="evidence" value="ECO:0007669"/>
    <property type="project" value="TreeGrafter"/>
</dbReference>
<proteinExistence type="inferred from homology"/>
<dbReference type="Proteomes" id="UP000315700">
    <property type="component" value="Chromosome"/>
</dbReference>
<evidence type="ECO:0000313" key="9">
    <source>
        <dbReference type="Proteomes" id="UP000315700"/>
    </source>
</evidence>
<sequence>MLLTHGTNAGAQQPAVRPDVLFLVVDDMNDWISLLDPAAPIKTPHLERLAARGMLFTKAYCASPSCNPSRTATLTGVRPSTTGVYGNRSDWRRAMPTRPTLMQRFMEAGYDVRGAGKVFHHHLDGAFHDKASFHDFQPMRPQQYPPEKLNWAPEYGSKNTDWGRWPETVEQTIDFQTAEYCVRALQERPLDKPLFLACGIYKPHSPFFAPPAYHVPFETITGPPLPADDMADLPAGARTLLGESDWFWQGLRKLDERRPGAYHDFLRSYAACASLADEQIGRVLTALEKSGRSGRTIIVLWSDHGFHLGEKEHLEKFALWEKTTHVPFIVVAPGVAAPGGRCHAPVDLMTIYPTLLELCGLPADPECEGVSLTSLLRDPDAEWERPALMTYGRGNHAVRSRDWRYIRYADGTEELYDHRHDPQEWNNIAADGKFAPILAEHRAWLPKQDAPPIADLKPAKGRKGQ</sequence>
<keyword evidence="6" id="KW-0106">Calcium</keyword>
<evidence type="ECO:0000256" key="6">
    <source>
        <dbReference type="ARBA" id="ARBA00022837"/>
    </source>
</evidence>
<reference evidence="8 9" key="1">
    <citation type="submission" date="2019-02" db="EMBL/GenBank/DDBJ databases">
        <title>Deep-cultivation of Planctomycetes and their phenomic and genomic characterization uncovers novel biology.</title>
        <authorList>
            <person name="Wiegand S."/>
            <person name="Jogler M."/>
            <person name="Boedeker C."/>
            <person name="Pinto D."/>
            <person name="Vollmers J."/>
            <person name="Rivas-Marin E."/>
            <person name="Kohn T."/>
            <person name="Peeters S.H."/>
            <person name="Heuer A."/>
            <person name="Rast P."/>
            <person name="Oberbeckmann S."/>
            <person name="Bunk B."/>
            <person name="Jeske O."/>
            <person name="Meyerdierks A."/>
            <person name="Storesund J.E."/>
            <person name="Kallscheuer N."/>
            <person name="Luecker S."/>
            <person name="Lage O.M."/>
            <person name="Pohl T."/>
            <person name="Merkel B.J."/>
            <person name="Hornburger P."/>
            <person name="Mueller R.-W."/>
            <person name="Bruemmer F."/>
            <person name="Labrenz M."/>
            <person name="Spormann A.M."/>
            <person name="Op den Camp H."/>
            <person name="Overmann J."/>
            <person name="Amann R."/>
            <person name="Jetten M.S.M."/>
            <person name="Mascher T."/>
            <person name="Medema M.H."/>
            <person name="Devos D.P."/>
            <person name="Kaster A.-K."/>
            <person name="Ovreas L."/>
            <person name="Rohde M."/>
            <person name="Galperin M.Y."/>
            <person name="Jogler C."/>
        </authorList>
    </citation>
    <scope>NUCLEOTIDE SEQUENCE [LARGE SCALE GENOMIC DNA]</scope>
    <source>
        <strain evidence="8 9">Pan44</strain>
    </source>
</reference>
<accession>A0A517S9D0</accession>
<keyword evidence="4" id="KW-0732">Signal</keyword>